<comment type="caution">
    <text evidence="1">The sequence shown here is derived from an EMBL/GenBank/DDBJ whole genome shotgun (WGS) entry which is preliminary data.</text>
</comment>
<proteinExistence type="predicted"/>
<dbReference type="Proteomes" id="UP000828390">
    <property type="component" value="Unassembled WGS sequence"/>
</dbReference>
<organism evidence="1 2">
    <name type="scientific">Dreissena polymorpha</name>
    <name type="common">Zebra mussel</name>
    <name type="synonym">Mytilus polymorpha</name>
    <dbReference type="NCBI Taxonomy" id="45954"/>
    <lineage>
        <taxon>Eukaryota</taxon>
        <taxon>Metazoa</taxon>
        <taxon>Spiralia</taxon>
        <taxon>Lophotrochozoa</taxon>
        <taxon>Mollusca</taxon>
        <taxon>Bivalvia</taxon>
        <taxon>Autobranchia</taxon>
        <taxon>Heteroconchia</taxon>
        <taxon>Euheterodonta</taxon>
        <taxon>Imparidentia</taxon>
        <taxon>Neoheterodontei</taxon>
        <taxon>Myida</taxon>
        <taxon>Dreissenoidea</taxon>
        <taxon>Dreissenidae</taxon>
        <taxon>Dreissena</taxon>
    </lineage>
</organism>
<sequence length="53" mass="5923">MAWKMATNEERSRSLCSLPSATCNQTILTTNDNKALSRQALGLKSVQRELQNL</sequence>
<dbReference type="EMBL" id="JAIWYP010000007">
    <property type="protein sequence ID" value="KAH3800586.1"/>
    <property type="molecule type" value="Genomic_DNA"/>
</dbReference>
<evidence type="ECO:0000313" key="1">
    <source>
        <dbReference type="EMBL" id="KAH3800586.1"/>
    </source>
</evidence>
<reference evidence="1" key="1">
    <citation type="journal article" date="2019" name="bioRxiv">
        <title>The Genome of the Zebra Mussel, Dreissena polymorpha: A Resource for Invasive Species Research.</title>
        <authorList>
            <person name="McCartney M.A."/>
            <person name="Auch B."/>
            <person name="Kono T."/>
            <person name="Mallez S."/>
            <person name="Zhang Y."/>
            <person name="Obille A."/>
            <person name="Becker A."/>
            <person name="Abrahante J.E."/>
            <person name="Garbe J."/>
            <person name="Badalamenti J.P."/>
            <person name="Herman A."/>
            <person name="Mangelson H."/>
            <person name="Liachko I."/>
            <person name="Sullivan S."/>
            <person name="Sone E.D."/>
            <person name="Koren S."/>
            <person name="Silverstein K.A.T."/>
            <person name="Beckman K.B."/>
            <person name="Gohl D.M."/>
        </authorList>
    </citation>
    <scope>NUCLEOTIDE SEQUENCE</scope>
    <source>
        <strain evidence="1">Duluth1</strain>
        <tissue evidence="1">Whole animal</tissue>
    </source>
</reference>
<dbReference type="AlphaFoldDB" id="A0A9D4J5I4"/>
<evidence type="ECO:0000313" key="2">
    <source>
        <dbReference type="Proteomes" id="UP000828390"/>
    </source>
</evidence>
<gene>
    <name evidence="1" type="ORF">DPMN_154220</name>
</gene>
<protein>
    <submittedName>
        <fullName evidence="1">Uncharacterized protein</fullName>
    </submittedName>
</protein>
<keyword evidence="2" id="KW-1185">Reference proteome</keyword>
<name>A0A9D4J5I4_DREPO</name>
<reference evidence="1" key="2">
    <citation type="submission" date="2020-11" db="EMBL/GenBank/DDBJ databases">
        <authorList>
            <person name="McCartney M.A."/>
            <person name="Auch B."/>
            <person name="Kono T."/>
            <person name="Mallez S."/>
            <person name="Becker A."/>
            <person name="Gohl D.M."/>
            <person name="Silverstein K.A.T."/>
            <person name="Koren S."/>
            <person name="Bechman K.B."/>
            <person name="Herman A."/>
            <person name="Abrahante J.E."/>
            <person name="Garbe J."/>
        </authorList>
    </citation>
    <scope>NUCLEOTIDE SEQUENCE</scope>
    <source>
        <strain evidence="1">Duluth1</strain>
        <tissue evidence="1">Whole animal</tissue>
    </source>
</reference>
<accession>A0A9D4J5I4</accession>